<dbReference type="InterPro" id="IPR044691">
    <property type="entry name" value="DCC1_Trx"/>
</dbReference>
<sequence>MQAPRLPLTLFHDGACPLCAREIAWLRRHADPSRLHLVDLAAPDYQTQAPADAPPRQAMLDLLHARDADGRWFKGLDATYWSWRTAGLGRWARPLGWRPLRPVLELGYRLFLKLRPGLTWLPHPEGSRRCQDDVCTLDEPREPPRKG</sequence>
<name>A0A0U4HK13_9PSED</name>
<dbReference type="AlphaFoldDB" id="A0A0U4HK13"/>
<dbReference type="Proteomes" id="UP000064137">
    <property type="component" value="Chromosome"/>
</dbReference>
<reference evidence="2 3" key="1">
    <citation type="submission" date="2016-01" db="EMBL/GenBank/DDBJ databases">
        <title>Annotation of Pseudomonas oryzihabitans USDA-ARS-USMARC-56511.</title>
        <authorList>
            <person name="Harhay G.P."/>
            <person name="Harhay D.M."/>
            <person name="Smith T.P.L."/>
            <person name="Bono J.L."/>
            <person name="Heaton M.P."/>
            <person name="Clawson M.L."/>
            <person name="Chitko-Mckown C.G."/>
            <person name="Capik S.F."/>
            <person name="DeDonder K.D."/>
            <person name="Apley M.D."/>
            <person name="Lubbers B.V."/>
            <person name="White B.J."/>
            <person name="Larson R.L."/>
        </authorList>
    </citation>
    <scope>NUCLEOTIDE SEQUENCE [LARGE SCALE GENOMIC DNA]</scope>
    <source>
        <strain evidence="2 3">USDA-ARS-USMARC-56511</strain>
    </source>
</reference>
<dbReference type="RefSeq" id="WP_059316244.1">
    <property type="nucleotide sequence ID" value="NZ_CP013987.1"/>
</dbReference>
<evidence type="ECO:0000313" key="2">
    <source>
        <dbReference type="EMBL" id="ALZ86138.1"/>
    </source>
</evidence>
<proteinExistence type="predicted"/>
<evidence type="ECO:0000256" key="1">
    <source>
        <dbReference type="SAM" id="MobiDB-lite"/>
    </source>
</evidence>
<dbReference type="PANTHER" id="PTHR34290:SF2">
    <property type="entry name" value="OS04G0668800 PROTEIN"/>
    <property type="match status" value="1"/>
</dbReference>
<organism evidence="2 3">
    <name type="scientific">Pseudomonas oryzihabitans</name>
    <dbReference type="NCBI Taxonomy" id="47885"/>
    <lineage>
        <taxon>Bacteria</taxon>
        <taxon>Pseudomonadati</taxon>
        <taxon>Pseudomonadota</taxon>
        <taxon>Gammaproteobacteria</taxon>
        <taxon>Pseudomonadales</taxon>
        <taxon>Pseudomonadaceae</taxon>
        <taxon>Pseudomonas</taxon>
    </lineage>
</organism>
<dbReference type="EMBL" id="CP013987">
    <property type="protein sequence ID" value="ALZ86138.1"/>
    <property type="molecule type" value="Genomic_DNA"/>
</dbReference>
<dbReference type="InterPro" id="IPR007263">
    <property type="entry name" value="DCC1-like"/>
</dbReference>
<dbReference type="Pfam" id="PF04134">
    <property type="entry name" value="DCC1-like"/>
    <property type="match status" value="1"/>
</dbReference>
<protein>
    <submittedName>
        <fullName evidence="2">Thiol-disulfide oxidoreductase</fullName>
    </submittedName>
</protein>
<dbReference type="OrthoDB" id="5294764at2"/>
<dbReference type="KEGG" id="por:APT59_18740"/>
<evidence type="ECO:0000313" key="3">
    <source>
        <dbReference type="Proteomes" id="UP000064137"/>
    </source>
</evidence>
<gene>
    <name evidence="2" type="ORF">APT59_18740</name>
</gene>
<accession>A0A0U4HK13</accession>
<dbReference type="GO" id="GO:0015035">
    <property type="term" value="F:protein-disulfide reductase activity"/>
    <property type="evidence" value="ECO:0007669"/>
    <property type="project" value="InterPro"/>
</dbReference>
<feature type="region of interest" description="Disordered" evidence="1">
    <location>
        <begin position="125"/>
        <end position="147"/>
    </location>
</feature>
<dbReference type="PANTHER" id="PTHR34290">
    <property type="entry name" value="SI:CH73-390P7.2"/>
    <property type="match status" value="1"/>
</dbReference>